<evidence type="ECO:0000259" key="1">
    <source>
        <dbReference type="Pfam" id="PF01433"/>
    </source>
</evidence>
<dbReference type="PANTHER" id="PTHR11533">
    <property type="entry name" value="PROTEASE M1 ZINC METALLOPROTEASE"/>
    <property type="match status" value="1"/>
</dbReference>
<keyword evidence="4" id="KW-1185">Reference proteome</keyword>
<comment type="caution">
    <text evidence="3">The sequence shown here is derived from an EMBL/GenBank/DDBJ whole genome shotgun (WGS) entry which is preliminary data.</text>
</comment>
<dbReference type="GO" id="GO:0043171">
    <property type="term" value="P:peptide catabolic process"/>
    <property type="evidence" value="ECO:0007669"/>
    <property type="project" value="TreeGrafter"/>
</dbReference>
<proteinExistence type="predicted"/>
<feature type="domain" description="Aminopeptidase N-like N-terminal" evidence="2">
    <location>
        <begin position="3"/>
        <end position="178"/>
    </location>
</feature>
<reference evidence="3" key="1">
    <citation type="submission" date="2021-06" db="EMBL/GenBank/DDBJ databases">
        <authorList>
            <person name="Hodson N. C."/>
            <person name="Mongue J. A."/>
            <person name="Jaron S. K."/>
        </authorList>
    </citation>
    <scope>NUCLEOTIDE SEQUENCE</scope>
</reference>
<dbReference type="GO" id="GO:0070006">
    <property type="term" value="F:metalloaminopeptidase activity"/>
    <property type="evidence" value="ECO:0007669"/>
    <property type="project" value="TreeGrafter"/>
</dbReference>
<dbReference type="GO" id="GO:0042277">
    <property type="term" value="F:peptide binding"/>
    <property type="evidence" value="ECO:0007669"/>
    <property type="project" value="TreeGrafter"/>
</dbReference>
<dbReference type="InterPro" id="IPR045357">
    <property type="entry name" value="Aminopeptidase_N-like_N"/>
</dbReference>
<gene>
    <name evidence="3" type="ORF">AFUS01_LOCUS25157</name>
</gene>
<accession>A0A8J2KK39</accession>
<evidence type="ECO:0008006" key="5">
    <source>
        <dbReference type="Google" id="ProtNLM"/>
    </source>
</evidence>
<dbReference type="AlphaFoldDB" id="A0A8J2KK39"/>
<dbReference type="InterPro" id="IPR014782">
    <property type="entry name" value="Peptidase_M1_dom"/>
</dbReference>
<dbReference type="EMBL" id="CAJVCH010321112">
    <property type="protein sequence ID" value="CAG7786594.1"/>
    <property type="molecule type" value="Genomic_DNA"/>
</dbReference>
<dbReference type="Proteomes" id="UP000708208">
    <property type="component" value="Unassembled WGS sequence"/>
</dbReference>
<dbReference type="InterPro" id="IPR050344">
    <property type="entry name" value="Peptidase_M1_aminopeptidases"/>
</dbReference>
<dbReference type="Pfam" id="PF17900">
    <property type="entry name" value="Peptidase_M1_N"/>
    <property type="match status" value="1"/>
</dbReference>
<dbReference type="GO" id="GO:0005737">
    <property type="term" value="C:cytoplasm"/>
    <property type="evidence" value="ECO:0007669"/>
    <property type="project" value="TreeGrafter"/>
</dbReference>
<dbReference type="PANTHER" id="PTHR11533:SF294">
    <property type="entry name" value="THYROTROPIN-RELEASING HORMONE-DEGRADING ECTOENZYME"/>
    <property type="match status" value="1"/>
</dbReference>
<dbReference type="OrthoDB" id="7699989at2759"/>
<dbReference type="Pfam" id="PF01433">
    <property type="entry name" value="Peptidase_M1"/>
    <property type="match status" value="1"/>
</dbReference>
<organism evidence="3 4">
    <name type="scientific">Allacma fusca</name>
    <dbReference type="NCBI Taxonomy" id="39272"/>
    <lineage>
        <taxon>Eukaryota</taxon>
        <taxon>Metazoa</taxon>
        <taxon>Ecdysozoa</taxon>
        <taxon>Arthropoda</taxon>
        <taxon>Hexapoda</taxon>
        <taxon>Collembola</taxon>
        <taxon>Symphypleona</taxon>
        <taxon>Sminthuridae</taxon>
        <taxon>Allacma</taxon>
    </lineage>
</organism>
<name>A0A8J2KK39_9HEXA</name>
<dbReference type="GO" id="GO:0005615">
    <property type="term" value="C:extracellular space"/>
    <property type="evidence" value="ECO:0007669"/>
    <property type="project" value="TreeGrafter"/>
</dbReference>
<feature type="non-terminal residue" evidence="3">
    <location>
        <position position="1"/>
    </location>
</feature>
<evidence type="ECO:0000313" key="4">
    <source>
        <dbReference type="Proteomes" id="UP000708208"/>
    </source>
</evidence>
<dbReference type="GO" id="GO:0006508">
    <property type="term" value="P:proteolysis"/>
    <property type="evidence" value="ECO:0007669"/>
    <property type="project" value="TreeGrafter"/>
</dbReference>
<dbReference type="GO" id="GO:0008270">
    <property type="term" value="F:zinc ion binding"/>
    <property type="evidence" value="ECO:0007669"/>
    <property type="project" value="InterPro"/>
</dbReference>
<dbReference type="GO" id="GO:0016020">
    <property type="term" value="C:membrane"/>
    <property type="evidence" value="ECO:0007669"/>
    <property type="project" value="TreeGrafter"/>
</dbReference>
<evidence type="ECO:0000313" key="3">
    <source>
        <dbReference type="EMBL" id="CAG7786594.1"/>
    </source>
</evidence>
<sequence length="286" mass="31785">TTPGSVEIVGTAVNPATVLALNRHTNLRIIKESVLVRDKNNASLPIRDIMDPENSQVYIIQLVQPITLGESYTISMNFVGVIQAGTSGLYRGYYTDKDGAEKRIAVTQFESKGARMAFPCFDEPSFNSKFTISLARRGDTGYSTLCNANQRVTGEADPNQPGWVWDHYFETVKMPTYLVAIVISDFTSETAPDGLFDKPVKIYGVPELMARGGGAFSASTSAKVMKKLEEIFEHKYEMPKLDSVAVPRNYFAAGAMENWGLITYRFEIRSVFFFILALIHTVFTSI</sequence>
<protein>
    <recommendedName>
        <fullName evidence="5">Aminopeptidase N</fullName>
    </recommendedName>
</protein>
<evidence type="ECO:0000259" key="2">
    <source>
        <dbReference type="Pfam" id="PF17900"/>
    </source>
</evidence>
<feature type="domain" description="Peptidase M1 membrane alanine aminopeptidase" evidence="1">
    <location>
        <begin position="217"/>
        <end position="265"/>
    </location>
</feature>